<name>W9XRU0_9EURO</name>
<comment type="caution">
    <text evidence="2">The sequence shown here is derived from an EMBL/GenBank/DDBJ whole genome shotgun (WGS) entry which is preliminary data.</text>
</comment>
<evidence type="ECO:0000313" key="2">
    <source>
        <dbReference type="EMBL" id="EXJ73009.1"/>
    </source>
</evidence>
<dbReference type="Proteomes" id="UP000019471">
    <property type="component" value="Unassembled WGS sequence"/>
</dbReference>
<sequence>MDDRIISPRGEVTALLQQDEHIPDDEEEQTENEDLRQMVWQLLDPESDLAQRVEEIVIGTCAKREYDHQTQPDENGVVEILPNVLNSAALEEILKSVRNLQTFS</sequence>
<evidence type="ECO:0000313" key="3">
    <source>
        <dbReference type="Proteomes" id="UP000019471"/>
    </source>
</evidence>
<dbReference type="AlphaFoldDB" id="W9XRU0"/>
<keyword evidence="3" id="KW-1185">Reference proteome</keyword>
<protein>
    <submittedName>
        <fullName evidence="2">Uncharacterized protein</fullName>
    </submittedName>
</protein>
<feature type="compositionally biased region" description="Acidic residues" evidence="1">
    <location>
        <begin position="22"/>
        <end position="32"/>
    </location>
</feature>
<dbReference type="HOGENOM" id="CLU_2249863_0_0_1"/>
<proteinExistence type="predicted"/>
<dbReference type="RefSeq" id="XP_007742956.1">
    <property type="nucleotide sequence ID" value="XM_007744766.1"/>
</dbReference>
<accession>W9XRU0</accession>
<reference evidence="2 3" key="1">
    <citation type="submission" date="2013-03" db="EMBL/GenBank/DDBJ databases">
        <title>The Genome Sequence of Cladophialophora psammophila CBS 110553.</title>
        <authorList>
            <consortium name="The Broad Institute Genomics Platform"/>
            <person name="Cuomo C."/>
            <person name="de Hoog S."/>
            <person name="Gorbushina A."/>
            <person name="Walker B."/>
            <person name="Young S.K."/>
            <person name="Zeng Q."/>
            <person name="Gargeya S."/>
            <person name="Fitzgerald M."/>
            <person name="Haas B."/>
            <person name="Abouelleil A."/>
            <person name="Allen A.W."/>
            <person name="Alvarado L."/>
            <person name="Arachchi H.M."/>
            <person name="Berlin A.M."/>
            <person name="Chapman S.B."/>
            <person name="Gainer-Dewar J."/>
            <person name="Goldberg J."/>
            <person name="Griggs A."/>
            <person name="Gujja S."/>
            <person name="Hansen M."/>
            <person name="Howarth C."/>
            <person name="Imamovic A."/>
            <person name="Ireland A."/>
            <person name="Larimer J."/>
            <person name="McCowan C."/>
            <person name="Murphy C."/>
            <person name="Pearson M."/>
            <person name="Poon T.W."/>
            <person name="Priest M."/>
            <person name="Roberts A."/>
            <person name="Saif S."/>
            <person name="Shea T."/>
            <person name="Sisk P."/>
            <person name="Sykes S."/>
            <person name="Wortman J."/>
            <person name="Nusbaum C."/>
            <person name="Birren B."/>
        </authorList>
    </citation>
    <scope>NUCLEOTIDE SEQUENCE [LARGE SCALE GENOMIC DNA]</scope>
    <source>
        <strain evidence="2 3">CBS 110553</strain>
    </source>
</reference>
<dbReference type="GeneID" id="19188883"/>
<dbReference type="OrthoDB" id="10393256at2759"/>
<gene>
    <name evidence="2" type="ORF">A1O5_04158</name>
</gene>
<feature type="region of interest" description="Disordered" evidence="1">
    <location>
        <begin position="1"/>
        <end position="34"/>
    </location>
</feature>
<evidence type="ECO:0000256" key="1">
    <source>
        <dbReference type="SAM" id="MobiDB-lite"/>
    </source>
</evidence>
<dbReference type="EMBL" id="AMGX01000005">
    <property type="protein sequence ID" value="EXJ73009.1"/>
    <property type="molecule type" value="Genomic_DNA"/>
</dbReference>
<organism evidence="2 3">
    <name type="scientific">Cladophialophora psammophila CBS 110553</name>
    <dbReference type="NCBI Taxonomy" id="1182543"/>
    <lineage>
        <taxon>Eukaryota</taxon>
        <taxon>Fungi</taxon>
        <taxon>Dikarya</taxon>
        <taxon>Ascomycota</taxon>
        <taxon>Pezizomycotina</taxon>
        <taxon>Eurotiomycetes</taxon>
        <taxon>Chaetothyriomycetidae</taxon>
        <taxon>Chaetothyriales</taxon>
        <taxon>Herpotrichiellaceae</taxon>
        <taxon>Cladophialophora</taxon>
    </lineage>
</organism>